<organism evidence="1 2">
    <name type="scientific">Marivivens donghaensis</name>
    <dbReference type="NCBI Taxonomy" id="1699413"/>
    <lineage>
        <taxon>Bacteria</taxon>
        <taxon>Pseudomonadati</taxon>
        <taxon>Pseudomonadota</taxon>
        <taxon>Alphaproteobacteria</taxon>
        <taxon>Rhodobacterales</taxon>
        <taxon>Paracoccaceae</taxon>
        <taxon>Marivivens group</taxon>
        <taxon>Marivivens</taxon>
    </lineage>
</organism>
<dbReference type="Gene3D" id="3.30.530.20">
    <property type="match status" value="1"/>
</dbReference>
<dbReference type="InterPro" id="IPR023393">
    <property type="entry name" value="START-like_dom_sf"/>
</dbReference>
<keyword evidence="2" id="KW-1185">Reference proteome</keyword>
<sequence>MRFSTKEDIEAPIAHVYERVTDFRMFERSILRRGIDLRRNDDSETVGVGTAWDVKFRYRGKERAAHIEMTRLDAPAHMEAKFESGGIDGQTTLELVPLSPSRTRMMLVVDLSPRTLAARLLLQSLKLAKGNLTHRFKSKVADVAEDIETAYTGI</sequence>
<name>A0ABX0W073_9RHOB</name>
<gene>
    <name evidence="1" type="ORF">HCZ30_14375</name>
</gene>
<evidence type="ECO:0000313" key="2">
    <source>
        <dbReference type="Proteomes" id="UP000709466"/>
    </source>
</evidence>
<dbReference type="RefSeq" id="WP_167638997.1">
    <property type="nucleotide sequence ID" value="NZ_JAATOP010000011.1"/>
</dbReference>
<dbReference type="Proteomes" id="UP000709466">
    <property type="component" value="Unassembled WGS sequence"/>
</dbReference>
<dbReference type="SUPFAM" id="SSF55961">
    <property type="entry name" value="Bet v1-like"/>
    <property type="match status" value="1"/>
</dbReference>
<dbReference type="EMBL" id="JAATOP010000011">
    <property type="protein sequence ID" value="NIY73616.1"/>
    <property type="molecule type" value="Genomic_DNA"/>
</dbReference>
<accession>A0ABX0W073</accession>
<proteinExistence type="predicted"/>
<reference evidence="1 2" key="1">
    <citation type="submission" date="2020-03" db="EMBL/GenBank/DDBJ databases">
        <title>Bacterial isolates of synthetic phycosphere.</title>
        <authorList>
            <person name="Fu H."/>
            <person name="Moran M.A."/>
        </authorList>
    </citation>
    <scope>NUCLEOTIDE SEQUENCE [LARGE SCALE GENOMIC DNA]</scope>
    <source>
        <strain evidence="1 2">HF1</strain>
    </source>
</reference>
<protein>
    <submittedName>
        <fullName evidence="1">SRPBCC family protein</fullName>
    </submittedName>
</protein>
<evidence type="ECO:0000313" key="1">
    <source>
        <dbReference type="EMBL" id="NIY73616.1"/>
    </source>
</evidence>
<comment type="caution">
    <text evidence="1">The sequence shown here is derived from an EMBL/GenBank/DDBJ whole genome shotgun (WGS) entry which is preliminary data.</text>
</comment>